<dbReference type="Proteomes" id="UP000319383">
    <property type="component" value="Chromosome"/>
</dbReference>
<dbReference type="EMBL" id="CP036276">
    <property type="protein sequence ID" value="QDU45218.1"/>
    <property type="molecule type" value="Genomic_DNA"/>
</dbReference>
<evidence type="ECO:0000313" key="2">
    <source>
        <dbReference type="EMBL" id="QDU45218.1"/>
    </source>
</evidence>
<proteinExistence type="inferred from homology"/>
<name>A0A517ZRW7_9PLAN</name>
<accession>A0A517ZRW7</accession>
<protein>
    <submittedName>
        <fullName evidence="2">Phd_YefM</fullName>
    </submittedName>
</protein>
<dbReference type="AlphaFoldDB" id="A0A517ZRW7"/>
<dbReference type="RefSeq" id="WP_145377620.1">
    <property type="nucleotide sequence ID" value="NZ_CP036276.1"/>
</dbReference>
<comment type="similarity">
    <text evidence="1">Belongs to the phD/YefM antitoxin family.</text>
</comment>
<evidence type="ECO:0000313" key="3">
    <source>
        <dbReference type="Proteomes" id="UP000319383"/>
    </source>
</evidence>
<reference evidence="2 3" key="1">
    <citation type="submission" date="2019-02" db="EMBL/GenBank/DDBJ databases">
        <title>Deep-cultivation of Planctomycetes and their phenomic and genomic characterization uncovers novel biology.</title>
        <authorList>
            <person name="Wiegand S."/>
            <person name="Jogler M."/>
            <person name="Boedeker C."/>
            <person name="Pinto D."/>
            <person name="Vollmers J."/>
            <person name="Rivas-Marin E."/>
            <person name="Kohn T."/>
            <person name="Peeters S.H."/>
            <person name="Heuer A."/>
            <person name="Rast P."/>
            <person name="Oberbeckmann S."/>
            <person name="Bunk B."/>
            <person name="Jeske O."/>
            <person name="Meyerdierks A."/>
            <person name="Storesund J.E."/>
            <person name="Kallscheuer N."/>
            <person name="Luecker S."/>
            <person name="Lage O.M."/>
            <person name="Pohl T."/>
            <person name="Merkel B.J."/>
            <person name="Hornburger P."/>
            <person name="Mueller R.-W."/>
            <person name="Bruemmer F."/>
            <person name="Labrenz M."/>
            <person name="Spormann A.M."/>
            <person name="Op den Camp H."/>
            <person name="Overmann J."/>
            <person name="Amann R."/>
            <person name="Jetten M.S.M."/>
            <person name="Mascher T."/>
            <person name="Medema M.H."/>
            <person name="Devos D.P."/>
            <person name="Kaster A.-K."/>
            <person name="Ovreas L."/>
            <person name="Rohde M."/>
            <person name="Galperin M.Y."/>
            <person name="Jogler C."/>
        </authorList>
    </citation>
    <scope>NUCLEOTIDE SEQUENCE [LARGE SCALE GENOMIC DNA]</scope>
    <source>
        <strain evidence="2 3">Mal52</strain>
    </source>
</reference>
<evidence type="ECO:0000256" key="1">
    <source>
        <dbReference type="ARBA" id="ARBA00009981"/>
    </source>
</evidence>
<dbReference type="InterPro" id="IPR036165">
    <property type="entry name" value="YefM-like_sf"/>
</dbReference>
<dbReference type="SUPFAM" id="SSF143120">
    <property type="entry name" value="YefM-like"/>
    <property type="match status" value="1"/>
</dbReference>
<dbReference type="KEGG" id="sdyn:Mal52_37090"/>
<keyword evidence="3" id="KW-1185">Reference proteome</keyword>
<dbReference type="NCBIfam" id="TIGR01552">
    <property type="entry name" value="phd_fam"/>
    <property type="match status" value="1"/>
</dbReference>
<organism evidence="2 3">
    <name type="scientific">Symmachiella dynata</name>
    <dbReference type="NCBI Taxonomy" id="2527995"/>
    <lineage>
        <taxon>Bacteria</taxon>
        <taxon>Pseudomonadati</taxon>
        <taxon>Planctomycetota</taxon>
        <taxon>Planctomycetia</taxon>
        <taxon>Planctomycetales</taxon>
        <taxon>Planctomycetaceae</taxon>
        <taxon>Symmachiella</taxon>
    </lineage>
</organism>
<sequence>MLNLERGFDSLTSFKRQTAGYVDRLDETGEPVVLIVHGKAFVVVQDAATYQKLVEAAGKRDREETIAAIQVGLYNVRAGRNKPTRMAL</sequence>
<gene>
    <name evidence="2" type="ORF">Mal52_37090</name>
</gene>